<sequence>MIPISILDLAHIVDGSDAAQSFQHSVALAQHAEKLGFERVWYAEHHNIAGVASSATSVLIAHIAAQTKSIRLGAGGVMLPNHSPLAIAEQFGTLETLHPGRIDLGLGRAPGGDMATARAMRRNMSAGDRFGQDVAELLKYLGDKDPEDSSDVTAIPGVGTHVPVWILGSSLYGAQLAAELGLPYAFASHFAPQQLFQAADLYRKAFYPSKYLDKPHFMFACNVFAADTSEEAHYHFSSIVQAFAAMVTGKRGLLPRPVKDLELPDMVHQQVSSMLQASAVGTKEEVTEQLQLFVDKLAPDEIIISSGFHDPAARLRSMELVAELKNDLVIGQ</sequence>
<proteinExistence type="predicted"/>
<dbReference type="InterPro" id="IPR019949">
    <property type="entry name" value="CmoO-like"/>
</dbReference>
<gene>
    <name evidence="3" type="ORF">ACFQS8_07900</name>
</gene>
<feature type="domain" description="Luciferase-like" evidence="2">
    <location>
        <begin position="5"/>
        <end position="294"/>
    </location>
</feature>
<organism evidence="3 4">
    <name type="scientific">Hirschia litorea</name>
    <dbReference type="NCBI Taxonomy" id="1199156"/>
    <lineage>
        <taxon>Bacteria</taxon>
        <taxon>Pseudomonadati</taxon>
        <taxon>Pseudomonadota</taxon>
        <taxon>Alphaproteobacteria</taxon>
        <taxon>Hyphomonadales</taxon>
        <taxon>Hyphomonadaceae</taxon>
        <taxon>Hirschia</taxon>
    </lineage>
</organism>
<evidence type="ECO:0000313" key="3">
    <source>
        <dbReference type="EMBL" id="MFC7291534.1"/>
    </source>
</evidence>
<dbReference type="CDD" id="cd00347">
    <property type="entry name" value="Flavin_utilizing_monoxygenases"/>
    <property type="match status" value="1"/>
</dbReference>
<dbReference type="RefSeq" id="WP_382166765.1">
    <property type="nucleotide sequence ID" value="NZ_JBHTBR010000004.1"/>
</dbReference>
<accession>A0ABW2IKG1</accession>
<dbReference type="InterPro" id="IPR036661">
    <property type="entry name" value="Luciferase-like_sf"/>
</dbReference>
<dbReference type="PANTHER" id="PTHR30137:SF6">
    <property type="entry name" value="LUCIFERASE-LIKE MONOOXYGENASE"/>
    <property type="match status" value="1"/>
</dbReference>
<dbReference type="EMBL" id="JBHTBR010000004">
    <property type="protein sequence ID" value="MFC7291534.1"/>
    <property type="molecule type" value="Genomic_DNA"/>
</dbReference>
<evidence type="ECO:0000313" key="4">
    <source>
        <dbReference type="Proteomes" id="UP001596492"/>
    </source>
</evidence>
<protein>
    <submittedName>
        <fullName evidence="3">LLM class flavin-dependent oxidoreductase</fullName>
        <ecNumber evidence="3">1.-.-.-</ecNumber>
    </submittedName>
</protein>
<dbReference type="SUPFAM" id="SSF51679">
    <property type="entry name" value="Bacterial luciferase-like"/>
    <property type="match status" value="1"/>
</dbReference>
<comment type="caution">
    <text evidence="3">The sequence shown here is derived from an EMBL/GenBank/DDBJ whole genome shotgun (WGS) entry which is preliminary data.</text>
</comment>
<dbReference type="InterPro" id="IPR011251">
    <property type="entry name" value="Luciferase-like_dom"/>
</dbReference>
<dbReference type="InterPro" id="IPR050766">
    <property type="entry name" value="Bact_Lucif_Oxidored"/>
</dbReference>
<keyword evidence="3" id="KW-0560">Oxidoreductase</keyword>
<dbReference type="Proteomes" id="UP001596492">
    <property type="component" value="Unassembled WGS sequence"/>
</dbReference>
<dbReference type="EC" id="1.-.-.-" evidence="3"/>
<reference evidence="4" key="1">
    <citation type="journal article" date="2019" name="Int. J. Syst. Evol. Microbiol.">
        <title>The Global Catalogue of Microorganisms (GCM) 10K type strain sequencing project: providing services to taxonomists for standard genome sequencing and annotation.</title>
        <authorList>
            <consortium name="The Broad Institute Genomics Platform"/>
            <consortium name="The Broad Institute Genome Sequencing Center for Infectious Disease"/>
            <person name="Wu L."/>
            <person name="Ma J."/>
        </authorList>
    </citation>
    <scope>NUCLEOTIDE SEQUENCE [LARGE SCALE GENOMIC DNA]</scope>
    <source>
        <strain evidence="4">CCUG 51308</strain>
    </source>
</reference>
<dbReference type="PANTHER" id="PTHR30137">
    <property type="entry name" value="LUCIFERASE-LIKE MONOOXYGENASE"/>
    <property type="match status" value="1"/>
</dbReference>
<comment type="similarity">
    <text evidence="1">To bacterial alkanal monooxygenase alpha and beta chains.</text>
</comment>
<dbReference type="GO" id="GO:0016491">
    <property type="term" value="F:oxidoreductase activity"/>
    <property type="evidence" value="ECO:0007669"/>
    <property type="project" value="UniProtKB-KW"/>
</dbReference>
<evidence type="ECO:0000259" key="2">
    <source>
        <dbReference type="Pfam" id="PF00296"/>
    </source>
</evidence>
<keyword evidence="4" id="KW-1185">Reference proteome</keyword>
<evidence type="ECO:0000256" key="1">
    <source>
        <dbReference type="ARBA" id="ARBA00007789"/>
    </source>
</evidence>
<dbReference type="NCBIfam" id="TIGR03558">
    <property type="entry name" value="oxido_grp_1"/>
    <property type="match status" value="1"/>
</dbReference>
<dbReference type="Pfam" id="PF00296">
    <property type="entry name" value="Bac_luciferase"/>
    <property type="match status" value="1"/>
</dbReference>
<dbReference type="Gene3D" id="3.20.20.30">
    <property type="entry name" value="Luciferase-like domain"/>
    <property type="match status" value="1"/>
</dbReference>
<name>A0ABW2IKG1_9PROT</name>